<proteinExistence type="predicted"/>
<comment type="caution">
    <text evidence="1">The sequence shown here is derived from an EMBL/GenBank/DDBJ whole genome shotgun (WGS) entry which is preliminary data.</text>
</comment>
<sequence>MGFLNWLLRRSSSEPVADDTLRSASVEKNVGKEVEEKTESKQDFSETNKALAAVWNDVGVVSSTVKAGTVLYSGLRSRSSISDVKALIAKQGSLWLSQSAFYAAEYCYRDMGTTAVRFLIKVKLSSDLEVLRFPDSFNPADSFVRYERNGGAFSVNYSESLGLRRDGAPDHHIVKHFKEIAGFQGLGVGCVGHVRYAINDELGAVPSEIIELFTYDLDSVEVLDLMIPPDTKDNFKGLIGDPLSSAGEKLFPD</sequence>
<organism evidence="1 2">
    <name type="scientific">Pseudomonas auratipiscis</name>
    <dbReference type="NCBI Taxonomy" id="3115853"/>
    <lineage>
        <taxon>Bacteria</taxon>
        <taxon>Pseudomonadati</taxon>
        <taxon>Pseudomonadota</taxon>
        <taxon>Gammaproteobacteria</taxon>
        <taxon>Pseudomonadales</taxon>
        <taxon>Pseudomonadaceae</taxon>
        <taxon>Pseudomonas</taxon>
    </lineage>
</organism>
<dbReference type="AlphaFoldDB" id="A0AB35WV61"/>
<dbReference type="Proteomes" id="UP001307839">
    <property type="component" value="Unassembled WGS sequence"/>
</dbReference>
<keyword evidence="2" id="KW-1185">Reference proteome</keyword>
<dbReference type="EMBL" id="JAZDQP010000007">
    <property type="protein sequence ID" value="MEE1867006.1"/>
    <property type="molecule type" value="Genomic_DNA"/>
</dbReference>
<gene>
    <name evidence="1" type="ORF">V0R53_11440</name>
</gene>
<protein>
    <submittedName>
        <fullName evidence="1">Uncharacterized protein</fullName>
    </submittedName>
</protein>
<evidence type="ECO:0000313" key="1">
    <source>
        <dbReference type="EMBL" id="MEE1867006.1"/>
    </source>
</evidence>
<reference evidence="1 2" key="1">
    <citation type="submission" date="2024-01" db="EMBL/GenBank/DDBJ databases">
        <title>Unpublished Manusciprt.</title>
        <authorList>
            <person name="Duman M."/>
            <person name="Valdes E.G."/>
            <person name="Ajmi N."/>
            <person name="Altun S."/>
            <person name="Saticioglu I.B."/>
        </authorList>
    </citation>
    <scope>NUCLEOTIDE SEQUENCE [LARGE SCALE GENOMIC DNA]</scope>
    <source>
        <strain evidence="1 2">120P</strain>
    </source>
</reference>
<dbReference type="RefSeq" id="WP_330079612.1">
    <property type="nucleotide sequence ID" value="NZ_JAZDCU010000006.1"/>
</dbReference>
<accession>A0AB35WV61</accession>
<evidence type="ECO:0000313" key="2">
    <source>
        <dbReference type="Proteomes" id="UP001307839"/>
    </source>
</evidence>
<name>A0AB35WV61_9PSED</name>